<dbReference type="Proteomes" id="UP001528411">
    <property type="component" value="Unassembled WGS sequence"/>
</dbReference>
<dbReference type="SUPFAM" id="SSF56935">
    <property type="entry name" value="Porins"/>
    <property type="match status" value="1"/>
</dbReference>
<keyword evidence="5" id="KW-0675">Receptor</keyword>
<dbReference type="EMBL" id="JAQOMS010000002">
    <property type="protein sequence ID" value="MDC2890771.1"/>
    <property type="molecule type" value="Genomic_DNA"/>
</dbReference>
<evidence type="ECO:0000313" key="5">
    <source>
        <dbReference type="EMBL" id="MDC2890771.1"/>
    </source>
</evidence>
<proteinExistence type="predicted"/>
<evidence type="ECO:0000313" key="6">
    <source>
        <dbReference type="Proteomes" id="UP001528411"/>
    </source>
</evidence>
<dbReference type="PANTHER" id="PTHR40980">
    <property type="entry name" value="PLUG DOMAIN-CONTAINING PROTEIN"/>
    <property type="match status" value="1"/>
</dbReference>
<accession>A0ABT5FHU7</accession>
<keyword evidence="6" id="KW-1185">Reference proteome</keyword>
<dbReference type="PANTHER" id="PTHR40980:SF3">
    <property type="entry name" value="TONB-DEPENDENT RECEPTOR-LIKE BETA-BARREL DOMAIN-CONTAINING PROTEIN"/>
    <property type="match status" value="1"/>
</dbReference>
<evidence type="ECO:0000256" key="3">
    <source>
        <dbReference type="ARBA" id="ARBA00023237"/>
    </source>
</evidence>
<name>A0ABT5FHU7_9GAMM</name>
<evidence type="ECO:0000259" key="4">
    <source>
        <dbReference type="Pfam" id="PF00593"/>
    </source>
</evidence>
<comment type="subcellular location">
    <subcellularLocation>
        <location evidence="1">Cell outer membrane</location>
    </subcellularLocation>
</comment>
<organism evidence="5 6">
    <name type="scientific">Psychrosphaera algicola</name>
    <dbReference type="NCBI Taxonomy" id="3023714"/>
    <lineage>
        <taxon>Bacteria</taxon>
        <taxon>Pseudomonadati</taxon>
        <taxon>Pseudomonadota</taxon>
        <taxon>Gammaproteobacteria</taxon>
        <taxon>Alteromonadales</taxon>
        <taxon>Pseudoalteromonadaceae</taxon>
        <taxon>Psychrosphaera</taxon>
    </lineage>
</organism>
<keyword evidence="2" id="KW-0472">Membrane</keyword>
<sequence length="142" mass="15689">MNETNTAAYVMVTMSGELGDIPFSGNVGLRYAKTEVTSTGHEQTNWGDINPISVDHDYSEFLPSLNMLFNITDDSQIRFGMARTMARPPLLEMRTGFSLDNTSLPPTANGGNPTLDPYIANQVDLGYEYFWGTIPPQPLTFS</sequence>
<protein>
    <submittedName>
        <fullName evidence="5">TonB-dependent receptor</fullName>
    </submittedName>
</protein>
<keyword evidence="3" id="KW-0998">Cell outer membrane</keyword>
<dbReference type="Gene3D" id="2.40.170.20">
    <property type="entry name" value="TonB-dependent receptor, beta-barrel domain"/>
    <property type="match status" value="1"/>
</dbReference>
<dbReference type="InterPro" id="IPR000531">
    <property type="entry name" value="Beta-barrel_TonB"/>
</dbReference>
<dbReference type="InterPro" id="IPR036942">
    <property type="entry name" value="Beta-barrel_TonB_sf"/>
</dbReference>
<dbReference type="Pfam" id="PF00593">
    <property type="entry name" value="TonB_dep_Rec_b-barrel"/>
    <property type="match status" value="1"/>
</dbReference>
<feature type="domain" description="TonB-dependent receptor-like beta-barrel" evidence="4">
    <location>
        <begin position="4"/>
        <end position="133"/>
    </location>
</feature>
<gene>
    <name evidence="5" type="ORF">PN838_21035</name>
</gene>
<evidence type="ECO:0000256" key="1">
    <source>
        <dbReference type="ARBA" id="ARBA00004442"/>
    </source>
</evidence>
<reference evidence="5 6" key="1">
    <citation type="submission" date="2023-01" db="EMBL/GenBank/DDBJ databases">
        <title>Psychrosphaera sp. nov., isolated from marine algae.</title>
        <authorList>
            <person name="Bayburt H."/>
            <person name="Choi B.J."/>
            <person name="Kim J.M."/>
            <person name="Choi D.G."/>
            <person name="Jeon C.O."/>
        </authorList>
    </citation>
    <scope>NUCLEOTIDE SEQUENCE [LARGE SCALE GENOMIC DNA]</scope>
    <source>
        <strain evidence="5 6">G1-22</strain>
    </source>
</reference>
<evidence type="ECO:0000256" key="2">
    <source>
        <dbReference type="ARBA" id="ARBA00023136"/>
    </source>
</evidence>
<comment type="caution">
    <text evidence="5">The sequence shown here is derived from an EMBL/GenBank/DDBJ whole genome shotgun (WGS) entry which is preliminary data.</text>
</comment>